<feature type="transmembrane region" description="Helical" evidence="1">
    <location>
        <begin position="51"/>
        <end position="70"/>
    </location>
</feature>
<sequence length="342" mass="38533">MALFGHFEPFLGWVDSHWSPHLFRSTFFVRNILLFPLRLCVGWGLSPRLLGLIGATMLVLLRLTVGWHFYSEGLDKYQKGNWDAAPFFANARGPLADHFQKLVWDSDGNIRRDMDQSMLYLAMFRDQVANHYGFDEKQINQAQKNYATVVELQQQVFVDYKQDLDEYDLGALREEAMDADPMRDGVASLRGQRDTIRRERVGKLKPALAEISQLWENYEANQNAVATPAQQEASGYLQFEAPLGMHTGTINRFVPYFDIAVGLCLLLGFFTPVAALAAAGFLGSVFLSQYPPVTGPASSNYQLIECMACLVLAGTAAGRFAGLDYFLHLIIRKTYGHRVEVE</sequence>
<dbReference type="AlphaFoldDB" id="A0A517NQJ4"/>
<evidence type="ECO:0000313" key="3">
    <source>
        <dbReference type="Proteomes" id="UP000319817"/>
    </source>
</evidence>
<organism evidence="2 3">
    <name type="scientific">Stieleria marina</name>
    <dbReference type="NCBI Taxonomy" id="1930275"/>
    <lineage>
        <taxon>Bacteria</taxon>
        <taxon>Pseudomonadati</taxon>
        <taxon>Planctomycetota</taxon>
        <taxon>Planctomycetia</taxon>
        <taxon>Pirellulales</taxon>
        <taxon>Pirellulaceae</taxon>
        <taxon>Stieleria</taxon>
    </lineage>
</organism>
<keyword evidence="1" id="KW-0472">Membrane</keyword>
<name>A0A517NQJ4_9BACT</name>
<evidence type="ECO:0000256" key="1">
    <source>
        <dbReference type="SAM" id="Phobius"/>
    </source>
</evidence>
<proteinExistence type="predicted"/>
<protein>
    <submittedName>
        <fullName evidence="2">DoxX</fullName>
    </submittedName>
</protein>
<dbReference type="Proteomes" id="UP000319817">
    <property type="component" value="Chromosome"/>
</dbReference>
<keyword evidence="3" id="KW-1185">Reference proteome</keyword>
<feature type="transmembrane region" description="Helical" evidence="1">
    <location>
        <begin position="302"/>
        <end position="327"/>
    </location>
</feature>
<reference evidence="2 3" key="1">
    <citation type="submission" date="2019-02" db="EMBL/GenBank/DDBJ databases">
        <title>Deep-cultivation of Planctomycetes and their phenomic and genomic characterization uncovers novel biology.</title>
        <authorList>
            <person name="Wiegand S."/>
            <person name="Jogler M."/>
            <person name="Boedeker C."/>
            <person name="Pinto D."/>
            <person name="Vollmers J."/>
            <person name="Rivas-Marin E."/>
            <person name="Kohn T."/>
            <person name="Peeters S.H."/>
            <person name="Heuer A."/>
            <person name="Rast P."/>
            <person name="Oberbeckmann S."/>
            <person name="Bunk B."/>
            <person name="Jeske O."/>
            <person name="Meyerdierks A."/>
            <person name="Storesund J.E."/>
            <person name="Kallscheuer N."/>
            <person name="Luecker S."/>
            <person name="Lage O.M."/>
            <person name="Pohl T."/>
            <person name="Merkel B.J."/>
            <person name="Hornburger P."/>
            <person name="Mueller R.-W."/>
            <person name="Bruemmer F."/>
            <person name="Labrenz M."/>
            <person name="Spormann A.M."/>
            <person name="Op den Camp H."/>
            <person name="Overmann J."/>
            <person name="Amann R."/>
            <person name="Jetten M.S.M."/>
            <person name="Mascher T."/>
            <person name="Medema M.H."/>
            <person name="Devos D.P."/>
            <person name="Kaster A.-K."/>
            <person name="Ovreas L."/>
            <person name="Rohde M."/>
            <person name="Galperin M.Y."/>
            <person name="Jogler C."/>
        </authorList>
    </citation>
    <scope>NUCLEOTIDE SEQUENCE [LARGE SCALE GENOMIC DNA]</scope>
    <source>
        <strain evidence="2 3">K23_9</strain>
    </source>
</reference>
<accession>A0A517NQJ4</accession>
<keyword evidence="1" id="KW-1133">Transmembrane helix</keyword>
<dbReference type="EMBL" id="CP036526">
    <property type="protein sequence ID" value="QDT09384.1"/>
    <property type="molecule type" value="Genomic_DNA"/>
</dbReference>
<keyword evidence="1" id="KW-0812">Transmembrane</keyword>
<feature type="transmembrane region" description="Helical" evidence="1">
    <location>
        <begin position="259"/>
        <end position="282"/>
    </location>
</feature>
<evidence type="ECO:0000313" key="2">
    <source>
        <dbReference type="EMBL" id="QDT09384.1"/>
    </source>
</evidence>
<gene>
    <name evidence="2" type="ORF">K239x_13300</name>
</gene>